<evidence type="ECO:0000313" key="3">
    <source>
        <dbReference type="EMBL" id="GAA1398442.1"/>
    </source>
</evidence>
<proteinExistence type="predicted"/>
<organism evidence="3 4">
    <name type="scientific">Pseudonocardia kongjuensis</name>
    <dbReference type="NCBI Taxonomy" id="102227"/>
    <lineage>
        <taxon>Bacteria</taxon>
        <taxon>Bacillati</taxon>
        <taxon>Actinomycetota</taxon>
        <taxon>Actinomycetes</taxon>
        <taxon>Pseudonocardiales</taxon>
        <taxon>Pseudonocardiaceae</taxon>
        <taxon>Pseudonocardia</taxon>
    </lineage>
</organism>
<evidence type="ECO:0000259" key="2">
    <source>
        <dbReference type="Pfam" id="PF11716"/>
    </source>
</evidence>
<reference evidence="4" key="1">
    <citation type="journal article" date="2019" name="Int. J. Syst. Evol. Microbiol.">
        <title>The Global Catalogue of Microorganisms (GCM) 10K type strain sequencing project: providing services to taxonomists for standard genome sequencing and annotation.</title>
        <authorList>
            <consortium name="The Broad Institute Genomics Platform"/>
            <consortium name="The Broad Institute Genome Sequencing Center for Infectious Disease"/>
            <person name="Wu L."/>
            <person name="Ma J."/>
        </authorList>
    </citation>
    <scope>NUCLEOTIDE SEQUENCE [LARGE SCALE GENOMIC DNA]</scope>
    <source>
        <strain evidence="4">JCM 11896</strain>
    </source>
</reference>
<keyword evidence="4" id="KW-1185">Reference proteome</keyword>
<name>A0ABP4IT69_9PSEU</name>
<gene>
    <name evidence="3" type="ORF">GCM10009613_52600</name>
</gene>
<dbReference type="Gene3D" id="1.20.120.450">
    <property type="entry name" value="dinb family like domain"/>
    <property type="match status" value="1"/>
</dbReference>
<sequence>MPISMEALADDLAAESAVLRELLAPLPDPDWRRDTPAAGWTIADQVSHLAHFDDVAVRSAVDPDGFTAERDRIVAGGGGIDPDAIAASYRELSGAALLAWFDDARGRLLEVFRGLDPGLRVPWFGPPMSAASSLTARIMETWAHGQDVADALGVVREPTGRLRHVAHIGVGARAFSFAVHGRPVPDEPVRVELTGPAGEVWTWGPADATDRVTGPALDFCLAVTQRRHRDDVGLTVTGPAATAWLEIAQAFAGAPGTGRERGAVR</sequence>
<accession>A0ABP4IT69</accession>
<dbReference type="Pfam" id="PF08608">
    <property type="entry name" value="Wyosine_form"/>
    <property type="match status" value="1"/>
</dbReference>
<dbReference type="InterPro" id="IPR013917">
    <property type="entry name" value="tRNA_wybutosine-synth"/>
</dbReference>
<comment type="caution">
    <text evidence="3">The sequence shown here is derived from an EMBL/GenBank/DDBJ whole genome shotgun (WGS) entry which is preliminary data.</text>
</comment>
<feature type="domain" description="tRNA wybutosine-synthesis" evidence="1">
    <location>
        <begin position="186"/>
        <end position="229"/>
    </location>
</feature>
<dbReference type="InterPro" id="IPR024344">
    <property type="entry name" value="MDMPI_metal-binding"/>
</dbReference>
<protein>
    <submittedName>
        <fullName evidence="3">TIGR03084 family metal-binding protein</fullName>
    </submittedName>
</protein>
<dbReference type="SUPFAM" id="SSF109854">
    <property type="entry name" value="DinB/YfiT-like putative metalloenzymes"/>
    <property type="match status" value="1"/>
</dbReference>
<dbReference type="InterPro" id="IPR034660">
    <property type="entry name" value="DinB/YfiT-like"/>
</dbReference>
<dbReference type="Proteomes" id="UP001501414">
    <property type="component" value="Unassembled WGS sequence"/>
</dbReference>
<dbReference type="NCBIfam" id="TIGR03083">
    <property type="entry name" value="maleylpyruvate isomerase family mycothiol-dependent enzyme"/>
    <property type="match status" value="1"/>
</dbReference>
<dbReference type="InterPro" id="IPR017517">
    <property type="entry name" value="Maleyloyr_isom"/>
</dbReference>
<dbReference type="NCBIfam" id="TIGR03084">
    <property type="entry name" value="TIGR03084 family metal-binding protein"/>
    <property type="match status" value="1"/>
</dbReference>
<dbReference type="RefSeq" id="WP_344027229.1">
    <property type="nucleotide sequence ID" value="NZ_BAAAJK010000039.1"/>
</dbReference>
<dbReference type="InterPro" id="IPR017518">
    <property type="entry name" value="CHP03084"/>
</dbReference>
<feature type="domain" description="Mycothiol-dependent maleylpyruvate isomerase metal-binding" evidence="2">
    <location>
        <begin position="12"/>
        <end position="149"/>
    </location>
</feature>
<dbReference type="EMBL" id="BAAAJK010000039">
    <property type="protein sequence ID" value="GAA1398442.1"/>
    <property type="molecule type" value="Genomic_DNA"/>
</dbReference>
<evidence type="ECO:0000313" key="4">
    <source>
        <dbReference type="Proteomes" id="UP001501414"/>
    </source>
</evidence>
<dbReference type="Pfam" id="PF11716">
    <property type="entry name" value="MDMPI_N"/>
    <property type="match status" value="1"/>
</dbReference>
<evidence type="ECO:0000259" key="1">
    <source>
        <dbReference type="Pfam" id="PF08608"/>
    </source>
</evidence>